<feature type="transmembrane region" description="Helical" evidence="1">
    <location>
        <begin position="12"/>
        <end position="36"/>
    </location>
</feature>
<protein>
    <submittedName>
        <fullName evidence="3">MCE family protein</fullName>
    </submittedName>
</protein>
<dbReference type="PANTHER" id="PTHR36698:SF3">
    <property type="entry name" value="ABC-TYPE TRANSPORT AUXILIARY LIPOPROTEIN COMPONENT DOMAIN-CONTAINING PROTEIN"/>
    <property type="match status" value="1"/>
</dbReference>
<dbReference type="InterPro" id="IPR003399">
    <property type="entry name" value="Mce/MlaD"/>
</dbReference>
<name>A0A6I3SAC8_9BURK</name>
<keyword evidence="1" id="KW-1133">Transmembrane helix</keyword>
<dbReference type="PANTHER" id="PTHR36698">
    <property type="entry name" value="BLL5892 PROTEIN"/>
    <property type="match status" value="1"/>
</dbReference>
<dbReference type="Pfam" id="PF02470">
    <property type="entry name" value="MlaD"/>
    <property type="match status" value="1"/>
</dbReference>
<evidence type="ECO:0000256" key="1">
    <source>
        <dbReference type="SAM" id="Phobius"/>
    </source>
</evidence>
<proteinExistence type="predicted"/>
<sequence length="337" mass="37343">MSASRDKFHFWVGMSIVIVIAILIGLLCTVFTPNYFRPKTIVETYFTESVNGLSPGAPVKFKGIDIGKVTEISLSSKVYPDGHISLFSPDASVAVVRMIVYIDENQLKEQLPDLVQKGLRFQTELAGVTGTIYLAANFLNPALYPPEIKDVPWKPKYIYVPATISLTNEILENIQHFLATLQNIKTKIDDVTPDAVKTQSTKELLTTLNNTVSMLDPDKLHMLLSNAENYVNSSHSLLSKVDVKHINSMVSELTKTTEKLNATLNETKGAGLVTQLNKTISSADQAIVDNRYNIRELILNLKNISDNLKIFSENLAQDPNFLAPRVHQTSPIGSPSN</sequence>
<reference evidence="3 4" key="1">
    <citation type="journal article" date="2019" name="Nat. Med.">
        <title>A library of human gut bacterial isolates paired with longitudinal multiomics data enables mechanistic microbiome research.</title>
        <authorList>
            <person name="Poyet M."/>
            <person name="Groussin M."/>
            <person name="Gibbons S.M."/>
            <person name="Avila-Pacheco J."/>
            <person name="Jiang X."/>
            <person name="Kearney S.M."/>
            <person name="Perrotta A.R."/>
            <person name="Berdy B."/>
            <person name="Zhao S."/>
            <person name="Lieberman T.D."/>
            <person name="Swanson P.K."/>
            <person name="Smith M."/>
            <person name="Roesemann S."/>
            <person name="Alexander J.E."/>
            <person name="Rich S.A."/>
            <person name="Livny J."/>
            <person name="Vlamakis H."/>
            <person name="Clish C."/>
            <person name="Bullock K."/>
            <person name="Deik A."/>
            <person name="Scott J."/>
            <person name="Pierce K.A."/>
            <person name="Xavier R.J."/>
            <person name="Alm E.J."/>
        </authorList>
    </citation>
    <scope>NUCLEOTIDE SEQUENCE [LARGE SCALE GENOMIC DNA]</scope>
    <source>
        <strain evidence="3 4">BIOML-A2</strain>
    </source>
</reference>
<evidence type="ECO:0000313" key="4">
    <source>
        <dbReference type="Proteomes" id="UP000462362"/>
    </source>
</evidence>
<gene>
    <name evidence="3" type="ORF">GMD42_05550</name>
</gene>
<dbReference type="Proteomes" id="UP000462362">
    <property type="component" value="Unassembled WGS sequence"/>
</dbReference>
<comment type="caution">
    <text evidence="3">The sequence shown here is derived from an EMBL/GenBank/DDBJ whole genome shotgun (WGS) entry which is preliminary data.</text>
</comment>
<dbReference type="EMBL" id="WNCL01000012">
    <property type="protein sequence ID" value="MTU43092.1"/>
    <property type="molecule type" value="Genomic_DNA"/>
</dbReference>
<dbReference type="AlphaFoldDB" id="A0A6I3SAC8"/>
<keyword evidence="1" id="KW-0472">Membrane</keyword>
<keyword evidence="1" id="KW-0812">Transmembrane</keyword>
<organism evidence="3 4">
    <name type="scientific">Parasutterella excrementihominis</name>
    <dbReference type="NCBI Taxonomy" id="487175"/>
    <lineage>
        <taxon>Bacteria</taxon>
        <taxon>Pseudomonadati</taxon>
        <taxon>Pseudomonadota</taxon>
        <taxon>Betaproteobacteria</taxon>
        <taxon>Burkholderiales</taxon>
        <taxon>Sutterellaceae</taxon>
        <taxon>Parasutterella</taxon>
    </lineage>
</organism>
<dbReference type="RefSeq" id="WP_149879742.1">
    <property type="nucleotide sequence ID" value="NZ_DBFMZO010000114.1"/>
</dbReference>
<evidence type="ECO:0000313" key="3">
    <source>
        <dbReference type="EMBL" id="MTU43092.1"/>
    </source>
</evidence>
<accession>A0A6I3SAC8</accession>
<evidence type="ECO:0000259" key="2">
    <source>
        <dbReference type="Pfam" id="PF02470"/>
    </source>
</evidence>
<feature type="domain" description="Mce/MlaD" evidence="2">
    <location>
        <begin position="42"/>
        <end position="79"/>
    </location>
</feature>